<dbReference type="HOGENOM" id="CLU_029243_3_1_11"/>
<keyword evidence="3" id="KW-0133">Cell shape</keyword>
<feature type="transmembrane region" description="Helical" evidence="6">
    <location>
        <begin position="39"/>
        <end position="60"/>
    </location>
</feature>
<dbReference type="PANTHER" id="PTHR30474:SF3">
    <property type="entry name" value="PEPTIDOGLYCAN GLYCOSYLTRANSFERASE RODA"/>
    <property type="match status" value="1"/>
</dbReference>
<keyword evidence="7" id="KW-0131">Cell cycle</keyword>
<dbReference type="AlphaFoldDB" id="F8E0N1"/>
<keyword evidence="8" id="KW-1185">Reference proteome</keyword>
<dbReference type="Proteomes" id="UP000000492">
    <property type="component" value="Chromosome"/>
</dbReference>
<dbReference type="GO" id="GO:0051301">
    <property type="term" value="P:cell division"/>
    <property type="evidence" value="ECO:0007669"/>
    <property type="project" value="UniProtKB-KW"/>
</dbReference>
<evidence type="ECO:0000256" key="3">
    <source>
        <dbReference type="ARBA" id="ARBA00022960"/>
    </source>
</evidence>
<feature type="transmembrane region" description="Helical" evidence="6">
    <location>
        <begin position="7"/>
        <end position="27"/>
    </location>
</feature>
<accession>F8E0N1</accession>
<dbReference type="GO" id="GO:0032153">
    <property type="term" value="C:cell division site"/>
    <property type="evidence" value="ECO:0007669"/>
    <property type="project" value="TreeGrafter"/>
</dbReference>
<keyword evidence="4 6" id="KW-1133">Transmembrane helix</keyword>
<dbReference type="KEGG" id="crd:CRES_0043"/>
<dbReference type="PANTHER" id="PTHR30474">
    <property type="entry name" value="CELL CYCLE PROTEIN"/>
    <property type="match status" value="1"/>
</dbReference>
<name>F8E0N1_CORRG</name>
<feature type="transmembrane region" description="Helical" evidence="6">
    <location>
        <begin position="67"/>
        <end position="86"/>
    </location>
</feature>
<feature type="transmembrane region" description="Helical" evidence="6">
    <location>
        <begin position="98"/>
        <end position="116"/>
    </location>
</feature>
<evidence type="ECO:0000313" key="8">
    <source>
        <dbReference type="Proteomes" id="UP000000492"/>
    </source>
</evidence>
<dbReference type="EMBL" id="CP002857">
    <property type="protein sequence ID" value="AEI08406.1"/>
    <property type="molecule type" value="Genomic_DNA"/>
</dbReference>
<keyword evidence="2 6" id="KW-0812">Transmembrane</keyword>
<feature type="transmembrane region" description="Helical" evidence="6">
    <location>
        <begin position="128"/>
        <end position="147"/>
    </location>
</feature>
<feature type="transmembrane region" description="Helical" evidence="6">
    <location>
        <begin position="208"/>
        <end position="241"/>
    </location>
</feature>
<dbReference type="GO" id="GO:0015648">
    <property type="term" value="F:lipid-linked peptidoglycan transporter activity"/>
    <property type="evidence" value="ECO:0007669"/>
    <property type="project" value="TreeGrafter"/>
</dbReference>
<dbReference type="eggNOG" id="COG0772">
    <property type="taxonomic scope" value="Bacteria"/>
</dbReference>
<reference evidence="7 8" key="1">
    <citation type="journal article" date="2012" name="BMC Genomics">
        <title>Complete genome sequence, lifestyle, and multi-drug resistance of the human pathogen Corynebacterium resistens DSM 45100 isolated from blood samples of a leukemia patient.</title>
        <authorList>
            <person name="Schroder J."/>
            <person name="Maus I."/>
            <person name="Meyer K."/>
            <person name="Wordemann S."/>
            <person name="Blom J."/>
            <person name="Jaenicke S."/>
            <person name="Schneider J."/>
            <person name="Trost E."/>
            <person name="Tauch A."/>
        </authorList>
    </citation>
    <scope>NUCLEOTIDE SEQUENCE [LARGE SCALE GENOMIC DNA]</scope>
    <source>
        <strain evidence="8">DSM 45100 / JCM 12819 / CCUG 50093 / GTC 2026 / SICGH 158</strain>
    </source>
</reference>
<evidence type="ECO:0000256" key="5">
    <source>
        <dbReference type="ARBA" id="ARBA00023136"/>
    </source>
</evidence>
<feature type="transmembrane region" description="Helical" evidence="6">
    <location>
        <begin position="288"/>
        <end position="312"/>
    </location>
</feature>
<dbReference type="STRING" id="662755.CRES_0043"/>
<evidence type="ECO:0000256" key="6">
    <source>
        <dbReference type="SAM" id="Phobius"/>
    </source>
</evidence>
<feature type="transmembrane region" description="Helical" evidence="6">
    <location>
        <begin position="365"/>
        <end position="386"/>
    </location>
</feature>
<proteinExistence type="predicted"/>
<dbReference type="OrthoDB" id="9812661at2"/>
<dbReference type="GO" id="GO:0008360">
    <property type="term" value="P:regulation of cell shape"/>
    <property type="evidence" value="ECO:0007669"/>
    <property type="project" value="UniProtKB-KW"/>
</dbReference>
<gene>
    <name evidence="7" type="primary">rodA</name>
    <name evidence="7" type="ordered locus">CRES_0043</name>
</gene>
<sequence>MKLFSRRLEAGLLVLAALVLMIAIVALELSQGNEIGSDIFMLVGGFFLVFLVAHAIICWIAPHSDQIMLPIAALLNGIGLVMIYRLDLARESNLAKSQIMWTVIGVAMMCAVLIFLRDHRRLQNYSYLMGLAGLILLALPIVWPTSLNADANVWISIGPFSIQPGEFSKILLLLFFATLLVNKRRLFNVAGKSFLGLQFPRLRDLSPLLLVWGVALVIMAAMNDFGPALLLFGTVLGMLYIATNRSSWLVLGLGLAAVGAVAVYQISAKIQSRVANFVDPIGNYDDKGFQLAQALFGMSFGGVTGTGLGSGYPYQIPVAHSDFILAAIGEELGLIGLAAVLILYAVFVSRGFTTAMTVKDSYGKLVAAGLSLTIAVQIFVVTGGISRLLPMTGLTTPFLAHGGSSLLANYILLAIILRISDAAFSPERARTGASIASEDKAAPAELEPYADATGHQPVVGAWRHNEEMPDNAQWNGGYQR</sequence>
<dbReference type="GO" id="GO:0005886">
    <property type="term" value="C:plasma membrane"/>
    <property type="evidence" value="ECO:0007669"/>
    <property type="project" value="TreeGrafter"/>
</dbReference>
<evidence type="ECO:0000256" key="1">
    <source>
        <dbReference type="ARBA" id="ARBA00004141"/>
    </source>
</evidence>
<evidence type="ECO:0000256" key="2">
    <source>
        <dbReference type="ARBA" id="ARBA00022692"/>
    </source>
</evidence>
<feature type="transmembrane region" description="Helical" evidence="6">
    <location>
        <begin position="167"/>
        <end position="187"/>
    </location>
</feature>
<evidence type="ECO:0000313" key="7">
    <source>
        <dbReference type="EMBL" id="AEI08406.1"/>
    </source>
</evidence>
<organism evidence="7 8">
    <name type="scientific">Corynebacterium resistens (strain DSM 45100 / JCM 12819 / GTC 2026 / SICGH 158)</name>
    <dbReference type="NCBI Taxonomy" id="662755"/>
    <lineage>
        <taxon>Bacteria</taxon>
        <taxon>Bacillati</taxon>
        <taxon>Actinomycetota</taxon>
        <taxon>Actinomycetes</taxon>
        <taxon>Mycobacteriales</taxon>
        <taxon>Corynebacteriaceae</taxon>
        <taxon>Corynebacterium</taxon>
    </lineage>
</organism>
<keyword evidence="7" id="KW-0132">Cell division</keyword>
<protein>
    <submittedName>
        <fullName evidence="7">Cell division protein</fullName>
    </submittedName>
</protein>
<dbReference type="Pfam" id="PF01098">
    <property type="entry name" value="FTSW_RODA_SPOVE"/>
    <property type="match status" value="1"/>
</dbReference>
<dbReference type="InterPro" id="IPR001182">
    <property type="entry name" value="FtsW/RodA"/>
</dbReference>
<dbReference type="RefSeq" id="WP_013887440.1">
    <property type="nucleotide sequence ID" value="NC_015673.1"/>
</dbReference>
<feature type="transmembrane region" description="Helical" evidence="6">
    <location>
        <begin position="398"/>
        <end position="420"/>
    </location>
</feature>
<feature type="transmembrane region" description="Helical" evidence="6">
    <location>
        <begin position="247"/>
        <end position="267"/>
    </location>
</feature>
<comment type="subcellular location">
    <subcellularLocation>
        <location evidence="1">Membrane</location>
        <topology evidence="1">Multi-pass membrane protein</topology>
    </subcellularLocation>
</comment>
<feature type="transmembrane region" description="Helical" evidence="6">
    <location>
        <begin position="332"/>
        <end position="353"/>
    </location>
</feature>
<keyword evidence="5 6" id="KW-0472">Membrane</keyword>
<evidence type="ECO:0000256" key="4">
    <source>
        <dbReference type="ARBA" id="ARBA00022989"/>
    </source>
</evidence>